<protein>
    <submittedName>
        <fullName evidence="2">Uncharacterized protein</fullName>
    </submittedName>
</protein>
<comment type="caution">
    <text evidence="2">The sequence shown here is derived from an EMBL/GenBank/DDBJ whole genome shotgun (WGS) entry which is preliminary data.</text>
</comment>
<feature type="region of interest" description="Disordered" evidence="1">
    <location>
        <begin position="1"/>
        <end position="36"/>
    </location>
</feature>
<gene>
    <name evidence="2" type="ORF">CDAR_49111</name>
</gene>
<organism evidence="2 3">
    <name type="scientific">Caerostris darwini</name>
    <dbReference type="NCBI Taxonomy" id="1538125"/>
    <lineage>
        <taxon>Eukaryota</taxon>
        <taxon>Metazoa</taxon>
        <taxon>Ecdysozoa</taxon>
        <taxon>Arthropoda</taxon>
        <taxon>Chelicerata</taxon>
        <taxon>Arachnida</taxon>
        <taxon>Araneae</taxon>
        <taxon>Araneomorphae</taxon>
        <taxon>Entelegynae</taxon>
        <taxon>Araneoidea</taxon>
        <taxon>Araneidae</taxon>
        <taxon>Caerostris</taxon>
    </lineage>
</organism>
<accession>A0AAV4NM65</accession>
<feature type="compositionally biased region" description="Polar residues" evidence="1">
    <location>
        <begin position="19"/>
        <end position="34"/>
    </location>
</feature>
<evidence type="ECO:0000313" key="2">
    <source>
        <dbReference type="EMBL" id="GIX84342.1"/>
    </source>
</evidence>
<sequence length="90" mass="9934">MPNYSTTAASTPKLRRNSFVENHSEGNVPNSGRSPQGIAISVSACFLERAPSIPAGVEDNVGEEEMQKEMQSKVERNKFFRSKTEDGLIF</sequence>
<keyword evidence="3" id="KW-1185">Reference proteome</keyword>
<evidence type="ECO:0000256" key="1">
    <source>
        <dbReference type="SAM" id="MobiDB-lite"/>
    </source>
</evidence>
<dbReference type="Proteomes" id="UP001054837">
    <property type="component" value="Unassembled WGS sequence"/>
</dbReference>
<proteinExistence type="predicted"/>
<evidence type="ECO:0000313" key="3">
    <source>
        <dbReference type="Proteomes" id="UP001054837"/>
    </source>
</evidence>
<reference evidence="2 3" key="1">
    <citation type="submission" date="2021-06" db="EMBL/GenBank/DDBJ databases">
        <title>Caerostris darwini draft genome.</title>
        <authorList>
            <person name="Kono N."/>
            <person name="Arakawa K."/>
        </authorList>
    </citation>
    <scope>NUCLEOTIDE SEQUENCE [LARGE SCALE GENOMIC DNA]</scope>
</reference>
<name>A0AAV4NM65_9ARAC</name>
<dbReference type="EMBL" id="BPLQ01001709">
    <property type="protein sequence ID" value="GIX84342.1"/>
    <property type="molecule type" value="Genomic_DNA"/>
</dbReference>
<feature type="compositionally biased region" description="Polar residues" evidence="1">
    <location>
        <begin position="1"/>
        <end position="10"/>
    </location>
</feature>
<dbReference type="AlphaFoldDB" id="A0AAV4NM65"/>